<proteinExistence type="predicted"/>
<accession>A0AAE0KPL2</accession>
<feature type="transmembrane region" description="Helical" evidence="2">
    <location>
        <begin position="1141"/>
        <end position="1161"/>
    </location>
</feature>
<feature type="transmembrane region" description="Helical" evidence="2">
    <location>
        <begin position="990"/>
        <end position="1014"/>
    </location>
</feature>
<feature type="transmembrane region" description="Helical" evidence="2">
    <location>
        <begin position="779"/>
        <end position="802"/>
    </location>
</feature>
<keyword evidence="4" id="KW-1185">Reference proteome</keyword>
<comment type="caution">
    <text evidence="3">The sequence shown here is derived from an EMBL/GenBank/DDBJ whole genome shotgun (WGS) entry which is preliminary data.</text>
</comment>
<name>A0AAE0KPL2_9CHLO</name>
<feature type="compositionally biased region" description="Polar residues" evidence="1">
    <location>
        <begin position="873"/>
        <end position="890"/>
    </location>
</feature>
<evidence type="ECO:0008006" key="5">
    <source>
        <dbReference type="Google" id="ProtNLM"/>
    </source>
</evidence>
<keyword evidence="2" id="KW-0472">Membrane</keyword>
<evidence type="ECO:0000313" key="4">
    <source>
        <dbReference type="Proteomes" id="UP001190700"/>
    </source>
</evidence>
<sequence length="1170" mass="124868">MTCQVEANEANDKGGVAALEDDSTFVVDNCTLRGNKAFSGGVVALSGIKDIVPLAVFSSASVMEENVAEELGGVAYVYRGGAVEMRDITAASNGAGDGGVVHFTKGGSLRMERCMMTGNVATPGSGGVLKADSTAVMIESSTFDRNAAADAGGMANVECYGVDGACELNISTSWLVSNVARESFGGAVNLVGDGVVALLVDNVMDSNTAEASSGGALQLKDGARVQMQGGSVSNNSAAVRGGGVSAYGVAVQAELTEVLVEGNSADSGGGFAVDGEAALVLRGGSCIRKNVATENGGGISVSAEAMLEVRQESDTVVTLSENQAAHGGAVYMASSVLNISIWGAQLHANLAGKNGGALYFESLFLPKDVVVLREINFTGNAAKLSGAASYLMSEADSGEGLEEVTCGDCIGLLTADNATSPMFYQMLHGTTIMGESGVPLSPAPVYQGVDHYGHVVVVETAVAVAALISDNSSSKNFLTGPQSQIFVSSVGAAYDGLTMSGTPGESYMIQFSPSDAAWSAVGVEVVLNMCPAGSFYNADSQRCFLCVPGTLKFTNDTSMCITCSDYREDVTCNGAWEYAVDDGSWVAPAAALCDPSDPACVLDRIYECDVYEACDSSESGDNRTNVDAALQINASLVCGEGYRDDVVLCSACKHNYEALIGGVCRKCPDHPAVVWFQFITVTGVICLCIGALAMYLPSAGMTLKVGMDTGLKNIMAGFVQVISQSVMIYDAGTIPKVFQDFLSGLFSVISISLLEWVGLRCVMSTIYTNEHDLDNSGGFYWSFTFYTLIPMLPLGSVVGLYLMGYLSDLQREAGETVDMSLAKARNLLNDEMRSSSKMTVTSNMSFRSSKISVTSNMSHSTEEERPKKRKVETPSTAAAQPDSPQNSHDGSASRLERKRMPSEVLRLNKSHKRKLREKLGRNFGSDIQLGDIYLPPPDLPTGESTDDRQKLSLLAHGRPSTGDASPDAMNRKGEEEKKNRKLLFESRLRMYLGLMSFMLTFMHPSVSTFMFQLFNCDKIFFDQDEAQWWLAIDRRLECFTAEWSGYASMATLVICVYVLGLPLGIFVSTSYFDRLLRPRHKGTGGHPPSMLSWAVILLHMLSWAAILLYILSWAAILLHMLSWAAILLHMLSWAKQPPSHAGAIVAISFMLSWAAILLHMLTRRPTSFTC</sequence>
<gene>
    <name evidence="3" type="ORF">CYMTET_35011</name>
</gene>
<dbReference type="InterPro" id="IPR009030">
    <property type="entry name" value="Growth_fac_rcpt_cys_sf"/>
</dbReference>
<dbReference type="SUPFAM" id="SSF57184">
    <property type="entry name" value="Growth factor receptor domain"/>
    <property type="match status" value="1"/>
</dbReference>
<protein>
    <recommendedName>
        <fullName evidence="5">Right handed beta helix domain-containing protein</fullName>
    </recommendedName>
</protein>
<dbReference type="PANTHER" id="PTHR11319:SF35">
    <property type="entry name" value="OUTER MEMBRANE PROTEIN PMPC-RELATED"/>
    <property type="match status" value="1"/>
</dbReference>
<dbReference type="PANTHER" id="PTHR11319">
    <property type="entry name" value="G PROTEIN-COUPLED RECEPTOR-RELATED"/>
    <property type="match status" value="1"/>
</dbReference>
<feature type="transmembrane region" description="Helical" evidence="2">
    <location>
        <begin position="674"/>
        <end position="696"/>
    </location>
</feature>
<dbReference type="Proteomes" id="UP001190700">
    <property type="component" value="Unassembled WGS sequence"/>
</dbReference>
<dbReference type="SUPFAM" id="SSF51126">
    <property type="entry name" value="Pectin lyase-like"/>
    <property type="match status" value="1"/>
</dbReference>
<reference evidence="3 4" key="1">
    <citation type="journal article" date="2015" name="Genome Biol. Evol.">
        <title>Comparative Genomics of a Bacterivorous Green Alga Reveals Evolutionary Causalities and Consequences of Phago-Mixotrophic Mode of Nutrition.</title>
        <authorList>
            <person name="Burns J.A."/>
            <person name="Paasch A."/>
            <person name="Narechania A."/>
            <person name="Kim E."/>
        </authorList>
    </citation>
    <scope>NUCLEOTIDE SEQUENCE [LARGE SCALE GENOMIC DNA]</scope>
    <source>
        <strain evidence="3 4">PLY_AMNH</strain>
    </source>
</reference>
<dbReference type="EMBL" id="LGRX02022224">
    <property type="protein sequence ID" value="KAK3255830.1"/>
    <property type="molecule type" value="Genomic_DNA"/>
</dbReference>
<dbReference type="AlphaFoldDB" id="A0AAE0KPL2"/>
<feature type="transmembrane region" description="Helical" evidence="2">
    <location>
        <begin position="1046"/>
        <end position="1069"/>
    </location>
</feature>
<feature type="region of interest" description="Disordered" evidence="1">
    <location>
        <begin position="851"/>
        <end position="913"/>
    </location>
</feature>
<evidence type="ECO:0000256" key="1">
    <source>
        <dbReference type="SAM" id="MobiDB-lite"/>
    </source>
</evidence>
<keyword evidence="2" id="KW-0812">Transmembrane</keyword>
<feature type="transmembrane region" description="Helical" evidence="2">
    <location>
        <begin position="741"/>
        <end position="759"/>
    </location>
</feature>
<keyword evidence="2" id="KW-1133">Transmembrane helix</keyword>
<evidence type="ECO:0000313" key="3">
    <source>
        <dbReference type="EMBL" id="KAK3255830.1"/>
    </source>
</evidence>
<feature type="region of interest" description="Disordered" evidence="1">
    <location>
        <begin position="954"/>
        <end position="977"/>
    </location>
</feature>
<dbReference type="InterPro" id="IPR011050">
    <property type="entry name" value="Pectin_lyase_fold/virulence"/>
</dbReference>
<organism evidence="3 4">
    <name type="scientific">Cymbomonas tetramitiformis</name>
    <dbReference type="NCBI Taxonomy" id="36881"/>
    <lineage>
        <taxon>Eukaryota</taxon>
        <taxon>Viridiplantae</taxon>
        <taxon>Chlorophyta</taxon>
        <taxon>Pyramimonadophyceae</taxon>
        <taxon>Pyramimonadales</taxon>
        <taxon>Pyramimonadaceae</taxon>
        <taxon>Cymbomonas</taxon>
    </lineage>
</organism>
<feature type="transmembrane region" description="Helical" evidence="2">
    <location>
        <begin position="1116"/>
        <end position="1134"/>
    </location>
</feature>
<evidence type="ECO:0000256" key="2">
    <source>
        <dbReference type="SAM" id="Phobius"/>
    </source>
</evidence>